<evidence type="ECO:0000313" key="2">
    <source>
        <dbReference type="EMBL" id="QJA96895.1"/>
    </source>
</evidence>
<accession>A0A6M3LW52</accession>
<gene>
    <name evidence="2" type="ORF">MM415B07124_0004</name>
</gene>
<feature type="compositionally biased region" description="Basic and acidic residues" evidence="1">
    <location>
        <begin position="27"/>
        <end position="37"/>
    </location>
</feature>
<reference evidence="2" key="1">
    <citation type="submission" date="2020-03" db="EMBL/GenBank/DDBJ databases">
        <title>The deep terrestrial virosphere.</title>
        <authorList>
            <person name="Holmfeldt K."/>
            <person name="Nilsson E."/>
            <person name="Simone D."/>
            <person name="Lopez-Fernandez M."/>
            <person name="Wu X."/>
            <person name="de Brujin I."/>
            <person name="Lundin D."/>
            <person name="Andersson A."/>
            <person name="Bertilsson S."/>
            <person name="Dopson M."/>
        </authorList>
    </citation>
    <scope>NUCLEOTIDE SEQUENCE</scope>
    <source>
        <strain evidence="2">MM415B07124</strain>
    </source>
</reference>
<dbReference type="EMBL" id="MT143444">
    <property type="protein sequence ID" value="QJA96895.1"/>
    <property type="molecule type" value="Genomic_DNA"/>
</dbReference>
<evidence type="ECO:0000256" key="1">
    <source>
        <dbReference type="SAM" id="MobiDB-lite"/>
    </source>
</evidence>
<dbReference type="AlphaFoldDB" id="A0A6M3LW52"/>
<feature type="region of interest" description="Disordered" evidence="1">
    <location>
        <begin position="27"/>
        <end position="63"/>
    </location>
</feature>
<proteinExistence type="predicted"/>
<name>A0A6M3LW52_9ZZZZ</name>
<sequence>MEWLTVIVLVVVAAAIWGAVEYGKMQERKKNAEKTSEDMVEDAEIAAKPGIDDPASAMRKLSQ</sequence>
<organism evidence="2">
    <name type="scientific">viral metagenome</name>
    <dbReference type="NCBI Taxonomy" id="1070528"/>
    <lineage>
        <taxon>unclassified sequences</taxon>
        <taxon>metagenomes</taxon>
        <taxon>organismal metagenomes</taxon>
    </lineage>
</organism>
<protein>
    <submittedName>
        <fullName evidence="2">Uncharacterized protein</fullName>
    </submittedName>
</protein>